<evidence type="ECO:0000313" key="2">
    <source>
        <dbReference type="EMBL" id="OQX02492.1"/>
    </source>
</evidence>
<accession>A0A1Y1QCC0</accession>
<dbReference type="EMBL" id="MTEJ01000480">
    <property type="protein sequence ID" value="OQX02492.1"/>
    <property type="molecule type" value="Genomic_DNA"/>
</dbReference>
<comment type="caution">
    <text evidence="2">The sequence shown here is derived from an EMBL/GenBank/DDBJ whole genome shotgun (WGS) entry which is preliminary data.</text>
</comment>
<organism evidence="2 3">
    <name type="scientific">Thiothrix lacustris</name>
    <dbReference type="NCBI Taxonomy" id="525917"/>
    <lineage>
        <taxon>Bacteria</taxon>
        <taxon>Pseudomonadati</taxon>
        <taxon>Pseudomonadota</taxon>
        <taxon>Gammaproteobacteria</taxon>
        <taxon>Thiotrichales</taxon>
        <taxon>Thiotrichaceae</taxon>
        <taxon>Thiothrix</taxon>
    </lineage>
</organism>
<proteinExistence type="predicted"/>
<sequence>MKKLIAGVGLTVLAIPTAQAWTGSMDEMRTMQANESRPIVRIQRYQVDTVSCEQCQVRQHRTYAHQQRRAHQATGWQRSARVTPFGMSQRQHATRQPMRQAHPVVRPVMMHAYYAPYRQPAAQHPPRIHRIVGQAPPMCRYIR</sequence>
<gene>
    <name evidence="2" type="ORF">BWK73_42530</name>
</gene>
<feature type="chain" id="PRO_5013073137" evidence="1">
    <location>
        <begin position="21"/>
        <end position="143"/>
    </location>
</feature>
<evidence type="ECO:0000256" key="1">
    <source>
        <dbReference type="SAM" id="SignalP"/>
    </source>
</evidence>
<dbReference type="AlphaFoldDB" id="A0A1Y1QCC0"/>
<name>A0A1Y1QCC0_9GAMM</name>
<dbReference type="Proteomes" id="UP000192491">
    <property type="component" value="Unassembled WGS sequence"/>
</dbReference>
<evidence type="ECO:0000313" key="3">
    <source>
        <dbReference type="Proteomes" id="UP000192491"/>
    </source>
</evidence>
<protein>
    <submittedName>
        <fullName evidence="2">Uncharacterized protein</fullName>
    </submittedName>
</protein>
<keyword evidence="1" id="KW-0732">Signal</keyword>
<reference evidence="2 3" key="1">
    <citation type="submission" date="2017-01" db="EMBL/GenBank/DDBJ databases">
        <title>Novel large sulfur bacteria in the metagenomes of groundwater-fed chemosynthetic microbial mats in the Lake Huron basin.</title>
        <authorList>
            <person name="Sharrar A.M."/>
            <person name="Flood B.E."/>
            <person name="Bailey J.V."/>
            <person name="Jones D.S."/>
            <person name="Biddanda B."/>
            <person name="Ruberg S.A."/>
            <person name="Marcus D.N."/>
            <person name="Dick G.J."/>
        </authorList>
    </citation>
    <scope>NUCLEOTIDE SEQUENCE [LARGE SCALE GENOMIC DNA]</scope>
    <source>
        <strain evidence="2">A8</strain>
    </source>
</reference>
<feature type="signal peptide" evidence="1">
    <location>
        <begin position="1"/>
        <end position="20"/>
    </location>
</feature>